<dbReference type="RefSeq" id="WP_096005038.1">
    <property type="nucleotide sequence ID" value="NZ_NTMR01000013.1"/>
</dbReference>
<dbReference type="SUPFAM" id="SSF88874">
    <property type="entry name" value="Receptor-binding domain of short tail fibre protein gp12"/>
    <property type="match status" value="1"/>
</dbReference>
<dbReference type="AlphaFoldDB" id="A0A2A3MGQ8"/>
<dbReference type="InterPro" id="IPR037053">
    <property type="entry name" value="Phage_tail_collar_dom_sf"/>
</dbReference>
<accession>A0A2A3MGQ8</accession>
<sequence length="78" mass="8266">MSKVLEMWEHMPGVEVVYAVNATPPAGWLLCDGSALPAGTADNLRDMLIAQGNPFGVSGADPLLPDRTAETLPYIIKA</sequence>
<reference evidence="2 3" key="1">
    <citation type="submission" date="2017-09" db="EMBL/GenBank/DDBJ databases">
        <title>Pseudomonas abyssi sp. nov. isolated from Abyssopelagic Water.</title>
        <authorList>
            <person name="Wei Y."/>
        </authorList>
    </citation>
    <scope>NUCLEOTIDE SEQUENCE [LARGE SCALE GENOMIC DNA]</scope>
    <source>
        <strain evidence="2 3">MT5</strain>
    </source>
</reference>
<gene>
    <name evidence="2" type="ORF">CNQ84_11645</name>
</gene>
<evidence type="ECO:0000259" key="1">
    <source>
        <dbReference type="Pfam" id="PF07484"/>
    </source>
</evidence>
<dbReference type="Gene3D" id="3.90.1340.10">
    <property type="entry name" value="Phage tail collar domain"/>
    <property type="match status" value="1"/>
</dbReference>
<dbReference type="Pfam" id="PF07484">
    <property type="entry name" value="Collar"/>
    <property type="match status" value="1"/>
</dbReference>
<dbReference type="Proteomes" id="UP000242313">
    <property type="component" value="Unassembled WGS sequence"/>
</dbReference>
<proteinExistence type="predicted"/>
<name>A0A2A3MGQ8_9PSED</name>
<evidence type="ECO:0000313" key="2">
    <source>
        <dbReference type="EMBL" id="PBK03999.1"/>
    </source>
</evidence>
<feature type="domain" description="Phage tail collar" evidence="1">
    <location>
        <begin position="17"/>
        <end position="66"/>
    </location>
</feature>
<keyword evidence="3" id="KW-1185">Reference proteome</keyword>
<evidence type="ECO:0000313" key="3">
    <source>
        <dbReference type="Proteomes" id="UP000242313"/>
    </source>
</evidence>
<organism evidence="2 3">
    <name type="scientific">Pseudomonas abyssi</name>
    <dbReference type="NCBI Taxonomy" id="170540"/>
    <lineage>
        <taxon>Bacteria</taxon>
        <taxon>Pseudomonadati</taxon>
        <taxon>Pseudomonadota</taxon>
        <taxon>Gammaproteobacteria</taxon>
        <taxon>Pseudomonadales</taxon>
        <taxon>Pseudomonadaceae</taxon>
        <taxon>Pseudomonas</taxon>
    </lineage>
</organism>
<comment type="caution">
    <text evidence="2">The sequence shown here is derived from an EMBL/GenBank/DDBJ whole genome shotgun (WGS) entry which is preliminary data.</text>
</comment>
<dbReference type="InterPro" id="IPR011083">
    <property type="entry name" value="Phage_tail_collar_dom"/>
</dbReference>
<dbReference type="EMBL" id="NTMR01000013">
    <property type="protein sequence ID" value="PBK03999.1"/>
    <property type="molecule type" value="Genomic_DNA"/>
</dbReference>
<protein>
    <recommendedName>
        <fullName evidence="1">Phage tail collar domain-containing protein</fullName>
    </recommendedName>
</protein>